<dbReference type="Pfam" id="PF01545">
    <property type="entry name" value="Cation_efflux"/>
    <property type="match status" value="1"/>
</dbReference>
<evidence type="ECO:0000256" key="5">
    <source>
        <dbReference type="ARBA" id="ARBA00023136"/>
    </source>
</evidence>
<evidence type="ECO:0000256" key="6">
    <source>
        <dbReference type="SAM" id="Phobius"/>
    </source>
</evidence>
<reference evidence="10" key="1">
    <citation type="journal article" date="2015" name="Microbiology">
        <title>Genome of Methanoregula boonei 6A8 reveals adaptations to oligotrophic peatland environments.</title>
        <authorList>
            <person name="Braeuer S."/>
            <person name="Cadillo-Quiroz H."/>
            <person name="Kyrpides N."/>
            <person name="Woyke T."/>
            <person name="Goodwin L."/>
            <person name="Detter C."/>
            <person name="Podell S."/>
            <person name="Yavitt J.B."/>
            <person name="Zinder S.H."/>
        </authorList>
    </citation>
    <scope>NUCLEOTIDE SEQUENCE [LARGE SCALE GENOMIC DNA]</scope>
    <source>
        <strain evidence="10">DSM 21154 / JCM 14090 / 6A8</strain>
    </source>
</reference>
<dbReference type="GO" id="GO:0015341">
    <property type="term" value="F:zinc efflux antiporter activity"/>
    <property type="evidence" value="ECO:0007669"/>
    <property type="project" value="TreeGrafter"/>
</dbReference>
<evidence type="ECO:0000313" key="10">
    <source>
        <dbReference type="Proteomes" id="UP000002408"/>
    </source>
</evidence>
<keyword evidence="2" id="KW-0813">Transport</keyword>
<feature type="transmembrane region" description="Helical" evidence="6">
    <location>
        <begin position="21"/>
        <end position="43"/>
    </location>
</feature>
<dbReference type="GO" id="GO:0015086">
    <property type="term" value="F:cadmium ion transmembrane transporter activity"/>
    <property type="evidence" value="ECO:0007669"/>
    <property type="project" value="TreeGrafter"/>
</dbReference>
<dbReference type="AlphaFoldDB" id="A7I5F3"/>
<dbReference type="Proteomes" id="UP000002408">
    <property type="component" value="Chromosome"/>
</dbReference>
<dbReference type="eggNOG" id="arCOG01474">
    <property type="taxonomic scope" value="Archaea"/>
</dbReference>
<evidence type="ECO:0000256" key="1">
    <source>
        <dbReference type="ARBA" id="ARBA00004141"/>
    </source>
</evidence>
<dbReference type="GeneID" id="5409883"/>
<dbReference type="InterPro" id="IPR027470">
    <property type="entry name" value="Cation_efflux_CTD"/>
</dbReference>
<comment type="subcellular location">
    <subcellularLocation>
        <location evidence="1">Membrane</location>
        <topology evidence="1">Multi-pass membrane protein</topology>
    </subcellularLocation>
</comment>
<evidence type="ECO:0000259" key="7">
    <source>
        <dbReference type="Pfam" id="PF01545"/>
    </source>
</evidence>
<dbReference type="Pfam" id="PF16916">
    <property type="entry name" value="ZT_dimer"/>
    <property type="match status" value="1"/>
</dbReference>
<evidence type="ECO:0000256" key="3">
    <source>
        <dbReference type="ARBA" id="ARBA00022692"/>
    </source>
</evidence>
<keyword evidence="10" id="KW-1185">Reference proteome</keyword>
<dbReference type="GO" id="GO:0015093">
    <property type="term" value="F:ferrous iron transmembrane transporter activity"/>
    <property type="evidence" value="ECO:0007669"/>
    <property type="project" value="TreeGrafter"/>
</dbReference>
<keyword evidence="4 6" id="KW-1133">Transmembrane helix</keyword>
<gene>
    <name evidence="9" type="ordered locus">Mboo_0446</name>
</gene>
<dbReference type="OrthoDB" id="8907at2157"/>
<dbReference type="InterPro" id="IPR058533">
    <property type="entry name" value="Cation_efflux_TM"/>
</dbReference>
<dbReference type="Gene3D" id="1.20.1510.10">
    <property type="entry name" value="Cation efflux protein transmembrane domain"/>
    <property type="match status" value="1"/>
</dbReference>
<dbReference type="SUPFAM" id="SSF161111">
    <property type="entry name" value="Cation efflux protein transmembrane domain-like"/>
    <property type="match status" value="1"/>
</dbReference>
<proteinExistence type="predicted"/>
<dbReference type="Gene3D" id="3.30.70.1350">
    <property type="entry name" value="Cation efflux protein, cytoplasmic domain"/>
    <property type="match status" value="1"/>
</dbReference>
<name>A7I5F3_METB6</name>
<evidence type="ECO:0000256" key="2">
    <source>
        <dbReference type="ARBA" id="ARBA00022448"/>
    </source>
</evidence>
<keyword evidence="3 6" id="KW-0812">Transmembrane</keyword>
<evidence type="ECO:0000256" key="4">
    <source>
        <dbReference type="ARBA" id="ARBA00022989"/>
    </source>
</evidence>
<dbReference type="GO" id="GO:0006882">
    <property type="term" value="P:intracellular zinc ion homeostasis"/>
    <property type="evidence" value="ECO:0007669"/>
    <property type="project" value="TreeGrafter"/>
</dbReference>
<accession>A7I5F3</accession>
<dbReference type="EMBL" id="CP000780">
    <property type="protein sequence ID" value="ABS54964.1"/>
    <property type="molecule type" value="Genomic_DNA"/>
</dbReference>
<evidence type="ECO:0000259" key="8">
    <source>
        <dbReference type="Pfam" id="PF16916"/>
    </source>
</evidence>
<dbReference type="PANTHER" id="PTHR43840:SF15">
    <property type="entry name" value="MITOCHONDRIAL METAL TRANSPORTER 1-RELATED"/>
    <property type="match status" value="1"/>
</dbReference>
<dbReference type="InterPro" id="IPR036837">
    <property type="entry name" value="Cation_efflux_CTD_sf"/>
</dbReference>
<dbReference type="PANTHER" id="PTHR43840">
    <property type="entry name" value="MITOCHONDRIAL METAL TRANSPORTER 1-RELATED"/>
    <property type="match status" value="1"/>
</dbReference>
<evidence type="ECO:0000313" key="9">
    <source>
        <dbReference type="EMBL" id="ABS54964.1"/>
    </source>
</evidence>
<organism evidence="9 10">
    <name type="scientific">Methanoregula boonei (strain DSM 21154 / JCM 14090 / 6A8)</name>
    <dbReference type="NCBI Taxonomy" id="456442"/>
    <lineage>
        <taxon>Archaea</taxon>
        <taxon>Methanobacteriati</taxon>
        <taxon>Methanobacteriota</taxon>
        <taxon>Stenosarchaea group</taxon>
        <taxon>Methanomicrobia</taxon>
        <taxon>Methanomicrobiales</taxon>
        <taxon>Methanoregulaceae</taxon>
        <taxon>Methanoregula</taxon>
    </lineage>
</organism>
<dbReference type="HOGENOM" id="CLU_013430_3_0_2"/>
<dbReference type="InterPro" id="IPR002524">
    <property type="entry name" value="Cation_efflux"/>
</dbReference>
<dbReference type="SUPFAM" id="SSF160240">
    <property type="entry name" value="Cation efflux protein cytoplasmic domain-like"/>
    <property type="match status" value="1"/>
</dbReference>
<dbReference type="RefSeq" id="WP_011991452.1">
    <property type="nucleotide sequence ID" value="NC_009712.1"/>
</dbReference>
<sequence>MNTPPRDQSSVNRTKEKTAQLSVASNTILVILKFAVGFGIGSVSIISEAIHSSMDLIAAVIAFFSVKKSAEPPDHVHEFGHGKFEDASGLIEALLIFIAAILIIWEALNKLLWNQGESFTPDFLIWGIAVIGISALANWYVSHRLFIVAKESESIALESDAWHLRTDVYTSLGVFLGLILIRLTGIAIFDPLFALGVAVIILKAACDLAKRSLGDLMDQSMPESDEKRIREIICGHASTYAGFHDLKTRRSGPEVFIEFHLVMPGNETVTVSHDFTDHLESDLKLEYPRSTITIHVEPCSEGKCDRCGSFCTYPGKTGKEKTGEQVQE</sequence>
<feature type="domain" description="Cation efflux protein transmembrane" evidence="7">
    <location>
        <begin position="20"/>
        <end position="217"/>
    </location>
</feature>
<dbReference type="GO" id="GO:0005886">
    <property type="term" value="C:plasma membrane"/>
    <property type="evidence" value="ECO:0007669"/>
    <property type="project" value="TreeGrafter"/>
</dbReference>
<keyword evidence="5 6" id="KW-0472">Membrane</keyword>
<feature type="transmembrane region" description="Helical" evidence="6">
    <location>
        <begin position="87"/>
        <end position="108"/>
    </location>
</feature>
<protein>
    <submittedName>
        <fullName evidence="9">Cation diffusion facilitator family transporter</fullName>
    </submittedName>
</protein>
<feature type="domain" description="Cation efflux protein cytoplasmic" evidence="8">
    <location>
        <begin position="222"/>
        <end position="299"/>
    </location>
</feature>
<dbReference type="KEGG" id="mbn:Mboo_0446"/>
<feature type="transmembrane region" description="Helical" evidence="6">
    <location>
        <begin position="123"/>
        <end position="141"/>
    </location>
</feature>
<feature type="transmembrane region" description="Helical" evidence="6">
    <location>
        <begin position="187"/>
        <end position="206"/>
    </location>
</feature>
<dbReference type="InterPro" id="IPR050291">
    <property type="entry name" value="CDF_Transporter"/>
</dbReference>
<dbReference type="STRING" id="456442.Mboo_0446"/>
<dbReference type="NCBIfam" id="TIGR01297">
    <property type="entry name" value="CDF"/>
    <property type="match status" value="1"/>
</dbReference>
<dbReference type="InterPro" id="IPR027469">
    <property type="entry name" value="Cation_efflux_TMD_sf"/>
</dbReference>